<dbReference type="RefSeq" id="WP_244512165.1">
    <property type="nucleotide sequence ID" value="NZ_FNGA01000001.1"/>
</dbReference>
<dbReference type="EMBL" id="FNGA01000001">
    <property type="protein sequence ID" value="SDK36633.1"/>
    <property type="molecule type" value="Genomic_DNA"/>
</dbReference>
<dbReference type="Proteomes" id="UP000199053">
    <property type="component" value="Unassembled WGS sequence"/>
</dbReference>
<dbReference type="Pfam" id="PF00072">
    <property type="entry name" value="Response_reg"/>
    <property type="match status" value="1"/>
</dbReference>
<dbReference type="PANTHER" id="PTHR43214">
    <property type="entry name" value="TWO-COMPONENT RESPONSE REGULATOR"/>
    <property type="match status" value="1"/>
</dbReference>
<dbReference type="GO" id="GO:0006355">
    <property type="term" value="P:regulation of DNA-templated transcription"/>
    <property type="evidence" value="ECO:0007669"/>
    <property type="project" value="InterPro"/>
</dbReference>
<dbReference type="GO" id="GO:0003677">
    <property type="term" value="F:DNA binding"/>
    <property type="evidence" value="ECO:0007669"/>
    <property type="project" value="UniProtKB-KW"/>
</dbReference>
<keyword evidence="4" id="KW-0804">Transcription</keyword>
<dbReference type="Pfam" id="PF00196">
    <property type="entry name" value="GerE"/>
    <property type="match status" value="1"/>
</dbReference>
<protein>
    <submittedName>
        <fullName evidence="8">Two component transcriptional regulator, LuxR family</fullName>
    </submittedName>
</protein>
<evidence type="ECO:0000256" key="2">
    <source>
        <dbReference type="ARBA" id="ARBA00023015"/>
    </source>
</evidence>
<dbReference type="AlphaFoldDB" id="A0A1G9BAZ9"/>
<sequence length="209" mass="23679">MNKTVARVLLIDDHPAVLQGLRILLETHSHKVVAEAGSYSETVKSLDVEDYDVALLDLTLQNRSGLELLPELEKRGIAALVYSMHEEPSIIDRAFREGALGYVTKREDPFILLEAIDTILLGKRFLSEYSAKILQEKSIGDQSLEELLSDRERQIFDLMGKGLGNAEIAEKLKISPRTVDTYFTRMVSKLDFENRRDLRKHAISLSDHD</sequence>
<accession>A0A1G9BAZ9</accession>
<dbReference type="InterPro" id="IPR001789">
    <property type="entry name" value="Sig_transdc_resp-reg_receiver"/>
</dbReference>
<dbReference type="SMART" id="SM00421">
    <property type="entry name" value="HTH_LUXR"/>
    <property type="match status" value="1"/>
</dbReference>
<dbReference type="GO" id="GO:0000160">
    <property type="term" value="P:phosphorelay signal transduction system"/>
    <property type="evidence" value="ECO:0007669"/>
    <property type="project" value="InterPro"/>
</dbReference>
<evidence type="ECO:0000256" key="4">
    <source>
        <dbReference type="ARBA" id="ARBA00023163"/>
    </source>
</evidence>
<feature type="domain" description="HTH luxR-type" evidence="6">
    <location>
        <begin position="141"/>
        <end position="206"/>
    </location>
</feature>
<keyword evidence="9" id="KW-1185">Reference proteome</keyword>
<evidence type="ECO:0000256" key="3">
    <source>
        <dbReference type="ARBA" id="ARBA00023125"/>
    </source>
</evidence>
<dbReference type="SMART" id="SM00448">
    <property type="entry name" value="REC"/>
    <property type="match status" value="1"/>
</dbReference>
<dbReference type="InterPro" id="IPR016032">
    <property type="entry name" value="Sig_transdc_resp-reg_C-effctor"/>
</dbReference>
<dbReference type="SUPFAM" id="SSF46894">
    <property type="entry name" value="C-terminal effector domain of the bipartite response regulators"/>
    <property type="match status" value="1"/>
</dbReference>
<gene>
    <name evidence="8" type="ORF">SAMN05660337_0225</name>
</gene>
<proteinExistence type="predicted"/>
<dbReference type="InterPro" id="IPR058245">
    <property type="entry name" value="NreC/VraR/RcsB-like_REC"/>
</dbReference>
<dbReference type="PROSITE" id="PS50043">
    <property type="entry name" value="HTH_LUXR_2"/>
    <property type="match status" value="1"/>
</dbReference>
<dbReference type="PANTHER" id="PTHR43214:SF41">
    <property type="entry name" value="NITRATE_NITRITE RESPONSE REGULATOR PROTEIN NARP"/>
    <property type="match status" value="1"/>
</dbReference>
<dbReference type="InterPro" id="IPR011006">
    <property type="entry name" value="CheY-like_superfamily"/>
</dbReference>
<evidence type="ECO:0000313" key="8">
    <source>
        <dbReference type="EMBL" id="SDK36633.1"/>
    </source>
</evidence>
<dbReference type="InterPro" id="IPR000792">
    <property type="entry name" value="Tscrpt_reg_LuxR_C"/>
</dbReference>
<dbReference type="SUPFAM" id="SSF52172">
    <property type="entry name" value="CheY-like"/>
    <property type="match status" value="1"/>
</dbReference>
<keyword evidence="3" id="KW-0238">DNA-binding</keyword>
<dbReference type="CDD" id="cd06170">
    <property type="entry name" value="LuxR_C_like"/>
    <property type="match status" value="1"/>
</dbReference>
<feature type="modified residue" description="4-aspartylphosphate" evidence="5">
    <location>
        <position position="57"/>
    </location>
</feature>
<dbReference type="Gene3D" id="3.40.50.2300">
    <property type="match status" value="1"/>
</dbReference>
<evidence type="ECO:0000256" key="1">
    <source>
        <dbReference type="ARBA" id="ARBA00022553"/>
    </source>
</evidence>
<dbReference type="STRING" id="246191.SAMN05660337_0225"/>
<dbReference type="InterPro" id="IPR039420">
    <property type="entry name" value="WalR-like"/>
</dbReference>
<dbReference type="PRINTS" id="PR00038">
    <property type="entry name" value="HTHLUXR"/>
</dbReference>
<dbReference type="CDD" id="cd17535">
    <property type="entry name" value="REC_NarL-like"/>
    <property type="match status" value="1"/>
</dbReference>
<evidence type="ECO:0000259" key="7">
    <source>
        <dbReference type="PROSITE" id="PS50110"/>
    </source>
</evidence>
<keyword evidence="2" id="KW-0805">Transcription regulation</keyword>
<organism evidence="8 9">
    <name type="scientific">Maridesulfovibrio ferrireducens</name>
    <dbReference type="NCBI Taxonomy" id="246191"/>
    <lineage>
        <taxon>Bacteria</taxon>
        <taxon>Pseudomonadati</taxon>
        <taxon>Thermodesulfobacteriota</taxon>
        <taxon>Desulfovibrionia</taxon>
        <taxon>Desulfovibrionales</taxon>
        <taxon>Desulfovibrionaceae</taxon>
        <taxon>Maridesulfovibrio</taxon>
    </lineage>
</organism>
<evidence type="ECO:0000259" key="6">
    <source>
        <dbReference type="PROSITE" id="PS50043"/>
    </source>
</evidence>
<evidence type="ECO:0000313" key="9">
    <source>
        <dbReference type="Proteomes" id="UP000199053"/>
    </source>
</evidence>
<dbReference type="PROSITE" id="PS00622">
    <property type="entry name" value="HTH_LUXR_1"/>
    <property type="match status" value="1"/>
</dbReference>
<keyword evidence="1 5" id="KW-0597">Phosphoprotein</keyword>
<evidence type="ECO:0000256" key="5">
    <source>
        <dbReference type="PROSITE-ProRule" id="PRU00169"/>
    </source>
</evidence>
<reference evidence="9" key="1">
    <citation type="submission" date="2016-10" db="EMBL/GenBank/DDBJ databases">
        <authorList>
            <person name="Varghese N."/>
            <person name="Submissions S."/>
        </authorList>
    </citation>
    <scope>NUCLEOTIDE SEQUENCE [LARGE SCALE GENOMIC DNA]</scope>
    <source>
        <strain evidence="9">DSM 16995</strain>
    </source>
</reference>
<feature type="domain" description="Response regulatory" evidence="7">
    <location>
        <begin position="7"/>
        <end position="120"/>
    </location>
</feature>
<name>A0A1G9BAZ9_9BACT</name>
<dbReference type="PROSITE" id="PS50110">
    <property type="entry name" value="RESPONSE_REGULATORY"/>
    <property type="match status" value="1"/>
</dbReference>